<evidence type="ECO:0000313" key="3">
    <source>
        <dbReference type="EMBL" id="SCG41414.1"/>
    </source>
</evidence>
<dbReference type="PANTHER" id="PTHR34818">
    <property type="entry name" value="PROTEIN BLI-3"/>
    <property type="match status" value="1"/>
</dbReference>
<dbReference type="InterPro" id="IPR012349">
    <property type="entry name" value="Split_barrel_FMN-bd"/>
</dbReference>
<protein>
    <submittedName>
        <fullName evidence="3">General stress protein 26</fullName>
    </submittedName>
</protein>
<dbReference type="Proteomes" id="UP000198217">
    <property type="component" value="Chromosome I"/>
</dbReference>
<dbReference type="InterPro" id="IPR052917">
    <property type="entry name" value="Stress-Dev_Protein"/>
</dbReference>
<dbReference type="Gene3D" id="2.30.110.10">
    <property type="entry name" value="Electron Transport, Fmn-binding Protein, Chain A"/>
    <property type="match status" value="1"/>
</dbReference>
<dbReference type="PANTHER" id="PTHR34818:SF1">
    <property type="entry name" value="PROTEIN BLI-3"/>
    <property type="match status" value="1"/>
</dbReference>
<dbReference type="Pfam" id="PF16242">
    <property type="entry name" value="Pyrid_ox_like"/>
    <property type="match status" value="1"/>
</dbReference>
<organism evidence="3 4">
    <name type="scientific">Micromonospora echinaurantiaca</name>
    <dbReference type="NCBI Taxonomy" id="47857"/>
    <lineage>
        <taxon>Bacteria</taxon>
        <taxon>Bacillati</taxon>
        <taxon>Actinomycetota</taxon>
        <taxon>Actinomycetes</taxon>
        <taxon>Micromonosporales</taxon>
        <taxon>Micromonosporaceae</taxon>
        <taxon>Micromonospora</taxon>
    </lineage>
</organism>
<dbReference type="InterPro" id="IPR038725">
    <property type="entry name" value="YdaG_split_barrel_FMN-bd"/>
</dbReference>
<evidence type="ECO:0000313" key="4">
    <source>
        <dbReference type="Proteomes" id="UP000198217"/>
    </source>
</evidence>
<reference evidence="3 4" key="1">
    <citation type="submission" date="2016-06" db="EMBL/GenBank/DDBJ databases">
        <authorList>
            <person name="Kjaerup R.B."/>
            <person name="Dalgaard T.S."/>
            <person name="Juul-Madsen H.R."/>
        </authorList>
    </citation>
    <scope>NUCLEOTIDE SEQUENCE [LARGE SCALE GENOMIC DNA]</scope>
    <source>
        <strain evidence="3 4">DSM 43904</strain>
    </source>
</reference>
<evidence type="ECO:0000256" key="1">
    <source>
        <dbReference type="SAM" id="MobiDB-lite"/>
    </source>
</evidence>
<name>A0A1C5H5W9_9ACTN</name>
<dbReference type="SUPFAM" id="SSF50475">
    <property type="entry name" value="FMN-binding split barrel"/>
    <property type="match status" value="1"/>
</dbReference>
<accession>A0A1C5H5W9</accession>
<proteinExistence type="predicted"/>
<sequence length="214" mass="23336">MSEPSTTAEARRRVTELVRRARICMLTTTGLDGRMVSRPMGLQEAEFDGDLWFFAYADSAKVRQLRVNPEVNVAFSDPRHQSWVSVSGTAQEGYDRATAQRLWHPMVDGVVSGRARHPGDHPDQGARRFRRVLGLAGRRGGQPARLRQGRGDRHAAGARGEPRGQLLTGSRSGPGVRCRRPAAPTTVPTDGPPRAGNGADGLIRHISWGISGFI</sequence>
<gene>
    <name evidence="3" type="ORF">GA0070609_1026</name>
</gene>
<dbReference type="AlphaFoldDB" id="A0A1C5H5W9"/>
<dbReference type="EMBL" id="LT607750">
    <property type="protein sequence ID" value="SCG41414.1"/>
    <property type="molecule type" value="Genomic_DNA"/>
</dbReference>
<feature type="region of interest" description="Disordered" evidence="1">
    <location>
        <begin position="138"/>
        <end position="200"/>
    </location>
</feature>
<feature type="domain" description="General stress protein FMN-binding split barrel" evidence="2">
    <location>
        <begin position="10"/>
        <end position="108"/>
    </location>
</feature>
<evidence type="ECO:0000259" key="2">
    <source>
        <dbReference type="Pfam" id="PF16242"/>
    </source>
</evidence>
<keyword evidence="4" id="KW-1185">Reference proteome</keyword>